<dbReference type="GO" id="GO:0032259">
    <property type="term" value="P:methylation"/>
    <property type="evidence" value="ECO:0007669"/>
    <property type="project" value="UniProtKB-KW"/>
</dbReference>
<evidence type="ECO:0000259" key="6">
    <source>
        <dbReference type="Pfam" id="PF05175"/>
    </source>
</evidence>
<dbReference type="InterPro" id="IPR050320">
    <property type="entry name" value="N5-glutamine_MTase"/>
</dbReference>
<dbReference type="InterPro" id="IPR007848">
    <property type="entry name" value="Small_mtfrase_dom"/>
</dbReference>
<name>A0ABW5JN88_9FLAO</name>
<evidence type="ECO:0000256" key="4">
    <source>
        <dbReference type="ARBA" id="ARBA00048391"/>
    </source>
</evidence>
<dbReference type="Gene3D" id="3.40.50.150">
    <property type="entry name" value="Vaccinia Virus protein VP39"/>
    <property type="match status" value="1"/>
</dbReference>
<keyword evidence="2 5" id="KW-0808">Transferase</keyword>
<gene>
    <name evidence="5 7" type="primary">prmC</name>
    <name evidence="7" type="ORF">ACFSQS_01000</name>
</gene>
<comment type="function">
    <text evidence="5">Methylates the class 1 translation termination release factors RF1/PrfA and RF2/PrfB on the glutamine residue of the universally conserved GGQ motif.</text>
</comment>
<dbReference type="InterPro" id="IPR004556">
    <property type="entry name" value="HemK-like"/>
</dbReference>
<keyword evidence="8" id="KW-1185">Reference proteome</keyword>
<dbReference type="Proteomes" id="UP001597441">
    <property type="component" value="Unassembled WGS sequence"/>
</dbReference>
<comment type="similarity">
    <text evidence="5">Belongs to the protein N5-glutamine methyltransferase family. PrmC subfamily.</text>
</comment>
<dbReference type="InterPro" id="IPR002052">
    <property type="entry name" value="DNA_methylase_N6_adenine_CS"/>
</dbReference>
<dbReference type="EMBL" id="JBHULK010000001">
    <property type="protein sequence ID" value="MFD2533664.1"/>
    <property type="molecule type" value="Genomic_DNA"/>
</dbReference>
<dbReference type="Gene3D" id="1.10.8.10">
    <property type="entry name" value="DNA helicase RuvA subunit, C-terminal domain"/>
    <property type="match status" value="1"/>
</dbReference>
<feature type="binding site" evidence="5">
    <location>
        <position position="145"/>
    </location>
    <ligand>
        <name>S-adenosyl-L-methionine</name>
        <dbReference type="ChEBI" id="CHEBI:59789"/>
    </ligand>
</feature>
<dbReference type="RefSeq" id="WP_388012714.1">
    <property type="nucleotide sequence ID" value="NZ_JBHUDT010000001.1"/>
</dbReference>
<keyword evidence="1 5" id="KW-0489">Methyltransferase</keyword>
<comment type="caution">
    <text evidence="7">The sequence shown here is derived from an EMBL/GenBank/DDBJ whole genome shotgun (WGS) entry which is preliminary data.</text>
</comment>
<dbReference type="PANTHER" id="PTHR18895">
    <property type="entry name" value="HEMK METHYLTRANSFERASE"/>
    <property type="match status" value="1"/>
</dbReference>
<dbReference type="PANTHER" id="PTHR18895:SF74">
    <property type="entry name" value="MTRF1L RELEASE FACTOR GLUTAMINE METHYLTRANSFERASE"/>
    <property type="match status" value="1"/>
</dbReference>
<evidence type="ECO:0000256" key="1">
    <source>
        <dbReference type="ARBA" id="ARBA00022603"/>
    </source>
</evidence>
<dbReference type="InterPro" id="IPR029063">
    <property type="entry name" value="SAM-dependent_MTases_sf"/>
</dbReference>
<evidence type="ECO:0000256" key="3">
    <source>
        <dbReference type="ARBA" id="ARBA00022691"/>
    </source>
</evidence>
<dbReference type="Pfam" id="PF05175">
    <property type="entry name" value="MTS"/>
    <property type="match status" value="1"/>
</dbReference>
<organism evidence="7 8">
    <name type="scientific">Gelatiniphilus marinus</name>
    <dbReference type="NCBI Taxonomy" id="1759464"/>
    <lineage>
        <taxon>Bacteria</taxon>
        <taxon>Pseudomonadati</taxon>
        <taxon>Bacteroidota</taxon>
        <taxon>Flavobacteriia</taxon>
        <taxon>Flavobacteriales</taxon>
        <taxon>Flavobacteriaceae</taxon>
        <taxon>Gelatiniphilus</taxon>
    </lineage>
</organism>
<protein>
    <recommendedName>
        <fullName evidence="5">Release factor glutamine methyltransferase</fullName>
        <shortName evidence="5">RF MTase</shortName>
        <ecNumber evidence="5">2.1.1.297</ecNumber>
    </recommendedName>
    <alternativeName>
        <fullName evidence="5">N5-glutamine methyltransferase PrmC</fullName>
    </alternativeName>
    <alternativeName>
        <fullName evidence="5">Protein-(glutamine-N5) MTase PrmC</fullName>
    </alternativeName>
    <alternativeName>
        <fullName evidence="5">Protein-glutamine N-methyltransferase PrmC</fullName>
    </alternativeName>
</protein>
<reference evidence="8" key="1">
    <citation type="journal article" date="2019" name="Int. J. Syst. Evol. Microbiol.">
        <title>The Global Catalogue of Microorganisms (GCM) 10K type strain sequencing project: providing services to taxonomists for standard genome sequencing and annotation.</title>
        <authorList>
            <consortium name="The Broad Institute Genomics Platform"/>
            <consortium name="The Broad Institute Genome Sequencing Center for Infectious Disease"/>
            <person name="Wu L."/>
            <person name="Ma J."/>
        </authorList>
    </citation>
    <scope>NUCLEOTIDE SEQUENCE [LARGE SCALE GENOMIC DNA]</scope>
    <source>
        <strain evidence="8">KCTC 42903</strain>
    </source>
</reference>
<feature type="binding site" evidence="5">
    <location>
        <position position="193"/>
    </location>
    <ligand>
        <name>S-adenosyl-L-methionine</name>
        <dbReference type="ChEBI" id="CHEBI:59789"/>
    </ligand>
</feature>
<evidence type="ECO:0000313" key="8">
    <source>
        <dbReference type="Proteomes" id="UP001597441"/>
    </source>
</evidence>
<dbReference type="CDD" id="cd02440">
    <property type="entry name" value="AdoMet_MTases"/>
    <property type="match status" value="1"/>
</dbReference>
<evidence type="ECO:0000256" key="2">
    <source>
        <dbReference type="ARBA" id="ARBA00022679"/>
    </source>
</evidence>
<dbReference type="NCBIfam" id="TIGR00536">
    <property type="entry name" value="hemK_fam"/>
    <property type="match status" value="1"/>
</dbReference>
<dbReference type="SUPFAM" id="SSF53335">
    <property type="entry name" value="S-adenosyl-L-methionine-dependent methyltransferases"/>
    <property type="match status" value="1"/>
</dbReference>
<proteinExistence type="inferred from homology"/>
<dbReference type="HAMAP" id="MF_02126">
    <property type="entry name" value="RF_methyltr_PrmC"/>
    <property type="match status" value="1"/>
</dbReference>
<comment type="catalytic activity">
    <reaction evidence="4 5">
        <text>L-glutaminyl-[peptide chain release factor] + S-adenosyl-L-methionine = N(5)-methyl-L-glutaminyl-[peptide chain release factor] + S-adenosyl-L-homocysteine + H(+)</text>
        <dbReference type="Rhea" id="RHEA:42896"/>
        <dbReference type="Rhea" id="RHEA-COMP:10271"/>
        <dbReference type="Rhea" id="RHEA-COMP:10272"/>
        <dbReference type="ChEBI" id="CHEBI:15378"/>
        <dbReference type="ChEBI" id="CHEBI:30011"/>
        <dbReference type="ChEBI" id="CHEBI:57856"/>
        <dbReference type="ChEBI" id="CHEBI:59789"/>
        <dbReference type="ChEBI" id="CHEBI:61891"/>
        <dbReference type="EC" id="2.1.1.297"/>
    </reaction>
</comment>
<feature type="domain" description="Methyltransferase small" evidence="6">
    <location>
        <begin position="114"/>
        <end position="204"/>
    </location>
</feature>
<accession>A0ABW5JN88</accession>
<dbReference type="PROSITE" id="PS00092">
    <property type="entry name" value="N6_MTASE"/>
    <property type="match status" value="1"/>
</dbReference>
<dbReference type="NCBIfam" id="TIGR03534">
    <property type="entry name" value="RF_mod_PrmC"/>
    <property type="match status" value="1"/>
</dbReference>
<sequence>MKLKEIQNTFHKALDSVYGKEEVDSFFFILIDFYYKISRLQLAMAPDFKIENKAAILNALEALKQEQPLQYILGETEFYGLPFKLNKNVLIPRPETEELVEWVINSVASRAVKRSLSVLDIGTGSGCIAVSLAKNLPNAKVCALDVSKKALKLAKQNAELNKVEIEFIETDILTCRHAELVSASHKFDIIVSNPPYVMKKEKPQMKNNVLNNEPHLALFVNDENPLLFYEAISYFASHKLNLNGMLFFEINEYLGNDMIRLLNKKQFKNIELKQDIFKKDRMIKGELS</sequence>
<feature type="binding site" evidence="5">
    <location>
        <begin position="122"/>
        <end position="126"/>
    </location>
    <ligand>
        <name>S-adenosyl-L-methionine</name>
        <dbReference type="ChEBI" id="CHEBI:59789"/>
    </ligand>
</feature>
<comment type="caution">
    <text evidence="5">Lacks conserved residue(s) required for the propagation of feature annotation.</text>
</comment>
<dbReference type="GO" id="GO:0102559">
    <property type="term" value="F:peptide chain release factor N(5)-glutamine methyltransferase activity"/>
    <property type="evidence" value="ECO:0007669"/>
    <property type="project" value="UniProtKB-EC"/>
</dbReference>
<dbReference type="InterPro" id="IPR019874">
    <property type="entry name" value="RF_methyltr_PrmC"/>
</dbReference>
<dbReference type="EC" id="2.1.1.297" evidence="5"/>
<feature type="binding site" evidence="5">
    <location>
        <begin position="193"/>
        <end position="196"/>
    </location>
    <ligand>
        <name>substrate</name>
    </ligand>
</feature>
<keyword evidence="3 5" id="KW-0949">S-adenosyl-L-methionine</keyword>
<evidence type="ECO:0000313" key="7">
    <source>
        <dbReference type="EMBL" id="MFD2533664.1"/>
    </source>
</evidence>
<evidence type="ECO:0000256" key="5">
    <source>
        <dbReference type="HAMAP-Rule" id="MF_02126"/>
    </source>
</evidence>